<dbReference type="PANTHER" id="PTHR43877:SF2">
    <property type="entry name" value="AMINOALKYLPHOSPHONATE N-ACETYLTRANSFERASE-RELATED"/>
    <property type="match status" value="1"/>
</dbReference>
<reference evidence="5" key="1">
    <citation type="journal article" date="2018" name="Front. Microbiol.">
        <title>Genome-Based Analysis Reveals the Taxonomy and Diversity of the Family Idiomarinaceae.</title>
        <authorList>
            <person name="Liu Y."/>
            <person name="Lai Q."/>
            <person name="Shao Z."/>
        </authorList>
    </citation>
    <scope>NUCLEOTIDE SEQUENCE [LARGE SCALE GENOMIC DNA]</scope>
    <source>
        <strain evidence="5">PIM1</strain>
    </source>
</reference>
<dbReference type="SUPFAM" id="SSF55729">
    <property type="entry name" value="Acyl-CoA N-acyltransferases (Nat)"/>
    <property type="match status" value="1"/>
</dbReference>
<evidence type="ECO:0000259" key="3">
    <source>
        <dbReference type="PROSITE" id="PS51186"/>
    </source>
</evidence>
<dbReference type="RefSeq" id="WP_126758627.1">
    <property type="nucleotide sequence ID" value="NZ_PIPZ01000001.1"/>
</dbReference>
<name>A0A432YJ35_9GAMM</name>
<evidence type="ECO:0000313" key="5">
    <source>
        <dbReference type="Proteomes" id="UP000288127"/>
    </source>
</evidence>
<dbReference type="InterPro" id="IPR000182">
    <property type="entry name" value="GNAT_dom"/>
</dbReference>
<gene>
    <name evidence="4" type="ORF">CWI76_01545</name>
</gene>
<evidence type="ECO:0000313" key="4">
    <source>
        <dbReference type="EMBL" id="RUO60987.1"/>
    </source>
</evidence>
<comment type="caution">
    <text evidence="4">The sequence shown here is derived from an EMBL/GenBank/DDBJ whole genome shotgun (WGS) entry which is preliminary data.</text>
</comment>
<evidence type="ECO:0000256" key="2">
    <source>
        <dbReference type="ARBA" id="ARBA00023315"/>
    </source>
</evidence>
<dbReference type="OrthoDB" id="5187710at2"/>
<dbReference type="CDD" id="cd04301">
    <property type="entry name" value="NAT_SF"/>
    <property type="match status" value="1"/>
</dbReference>
<dbReference type="Pfam" id="PF00583">
    <property type="entry name" value="Acetyltransf_1"/>
    <property type="match status" value="1"/>
</dbReference>
<feature type="domain" description="N-acetyltransferase" evidence="3">
    <location>
        <begin position="3"/>
        <end position="150"/>
    </location>
</feature>
<protein>
    <submittedName>
        <fullName evidence="4">GNAT family N-acetyltransferase</fullName>
    </submittedName>
</protein>
<keyword evidence="1 4" id="KW-0808">Transferase</keyword>
<dbReference type="EMBL" id="PIPZ01000001">
    <property type="protein sequence ID" value="RUO60987.1"/>
    <property type="molecule type" value="Genomic_DNA"/>
</dbReference>
<proteinExistence type="predicted"/>
<dbReference type="PROSITE" id="PS51186">
    <property type="entry name" value="GNAT"/>
    <property type="match status" value="1"/>
</dbReference>
<dbReference type="InterPro" id="IPR016181">
    <property type="entry name" value="Acyl_CoA_acyltransferase"/>
</dbReference>
<sequence>MAAAVRPATATDVAQLAALESSTYADEGYPAPLFYQALAQWPQWFLVAESDNIVVGYVLAAPGSDKTLWIMSVLVDKVARGQGVGRQLMQSLIANVHNHTREFSRLALTVSPNNHGAIHLYRQLGFKDIKQINDFMGPSQHRLLMHYDAC</sequence>
<keyword evidence="2" id="KW-0012">Acyltransferase</keyword>
<dbReference type="Gene3D" id="3.40.630.30">
    <property type="match status" value="1"/>
</dbReference>
<organism evidence="4 5">
    <name type="scientific">Pseudidiomarina marina</name>
    <dbReference type="NCBI Taxonomy" id="502366"/>
    <lineage>
        <taxon>Bacteria</taxon>
        <taxon>Pseudomonadati</taxon>
        <taxon>Pseudomonadota</taxon>
        <taxon>Gammaproteobacteria</taxon>
        <taxon>Alteromonadales</taxon>
        <taxon>Idiomarinaceae</taxon>
        <taxon>Pseudidiomarina</taxon>
    </lineage>
</organism>
<evidence type="ECO:0000256" key="1">
    <source>
        <dbReference type="ARBA" id="ARBA00022679"/>
    </source>
</evidence>
<accession>A0A432YJ35</accession>
<keyword evidence="5" id="KW-1185">Reference proteome</keyword>
<dbReference type="AlphaFoldDB" id="A0A432YJ35"/>
<dbReference type="Proteomes" id="UP000288127">
    <property type="component" value="Unassembled WGS sequence"/>
</dbReference>
<dbReference type="PANTHER" id="PTHR43877">
    <property type="entry name" value="AMINOALKYLPHOSPHONATE N-ACETYLTRANSFERASE-RELATED-RELATED"/>
    <property type="match status" value="1"/>
</dbReference>
<dbReference type="InterPro" id="IPR050832">
    <property type="entry name" value="Bact_Acetyltransf"/>
</dbReference>
<dbReference type="GO" id="GO:0016747">
    <property type="term" value="F:acyltransferase activity, transferring groups other than amino-acyl groups"/>
    <property type="evidence" value="ECO:0007669"/>
    <property type="project" value="InterPro"/>
</dbReference>